<evidence type="ECO:0000256" key="1">
    <source>
        <dbReference type="ARBA" id="ARBA00010481"/>
    </source>
</evidence>
<dbReference type="PANTHER" id="PTHR31889">
    <property type="entry name" value="FUCOSYLTRANSFERASE 2-RELATED"/>
    <property type="match status" value="1"/>
</dbReference>
<protein>
    <submittedName>
        <fullName evidence="8">Uncharacterized protein</fullName>
    </submittedName>
</protein>
<feature type="region of interest" description="Disordered" evidence="6">
    <location>
        <begin position="70"/>
        <end position="93"/>
    </location>
</feature>
<keyword evidence="4" id="KW-0325">Glycoprotein</keyword>
<proteinExistence type="inferred from homology"/>
<evidence type="ECO:0000313" key="8">
    <source>
        <dbReference type="EMBL" id="PJF17117.1"/>
    </source>
</evidence>
<keyword evidence="2" id="KW-0328">Glycosyltransferase</keyword>
<dbReference type="GO" id="GO:0042546">
    <property type="term" value="P:cell wall biogenesis"/>
    <property type="evidence" value="ECO:0007669"/>
    <property type="project" value="InterPro"/>
</dbReference>
<gene>
    <name evidence="8" type="ORF">PSACC_03068</name>
</gene>
<dbReference type="PANTHER" id="PTHR31889:SF2">
    <property type="entry name" value="FUCOSYLTRANSFERASE 3"/>
    <property type="match status" value="1"/>
</dbReference>
<keyword evidence="5" id="KW-0961">Cell wall biogenesis/degradation</keyword>
<evidence type="ECO:0000256" key="6">
    <source>
        <dbReference type="SAM" id="MobiDB-lite"/>
    </source>
</evidence>
<keyword evidence="9" id="KW-1185">Reference proteome</keyword>
<sequence length="514" mass="59604">MERRWQFILTQFVLPFLVGVGIAVVIVTWRTNVPRHDDEPAMMAQPSMIIEPMAQFEELKVEEDQQIAAEPKIEEEPGPAEFTPMNTPPKPDDAAKRKLRAERAAKGSWTCRHRSTKWLEQNSQYLPSELREYLQRYNRLHDKSLKELSVEEAFQTSLTSVKNNVRYIVWRPVGEDLAGQILSLTSAFLLALLTDRILLINLPYVRLFFCEPFTRSSWIFPQKHLADLNNFTVMRNALQTRTLLRVTRLKLKDGFQDDDSIFLTCNGNLKTMIAHSQILLVESPVGFVELLAANPSHRNRLNHLFQDRPIYTLLMHHLLHPSNDMWFRIIDTYHVHYTNDVERPSRLGVHLPVVGTDAVESFKLRHKMQCALRKHIDLPTTQGRIIYYSPSGPTNDPRLWAKRQLSIPMGYKLVTSTAENSKKGYLGDWRRLLTDIWMGSWTHVFVIGEMTQAALATHYYRAKESWVLEQQAEGEDCNYVAMSSAYLLPVPENLTDCPAFRQEWRAKYKKVKSQ</sequence>
<keyword evidence="7" id="KW-0472">Membrane</keyword>
<keyword evidence="3" id="KW-0808">Transferase</keyword>
<evidence type="ECO:0000256" key="2">
    <source>
        <dbReference type="ARBA" id="ARBA00022676"/>
    </source>
</evidence>
<dbReference type="STRING" id="1246581.A0A2H9TH66"/>
<dbReference type="AlphaFoldDB" id="A0A2H9TH66"/>
<keyword evidence="7" id="KW-1133">Transmembrane helix</keyword>
<dbReference type="EMBL" id="MTSL01000190">
    <property type="protein sequence ID" value="PJF17117.1"/>
    <property type="molecule type" value="Genomic_DNA"/>
</dbReference>
<dbReference type="GO" id="GO:0009969">
    <property type="term" value="P:xyloglucan biosynthetic process"/>
    <property type="evidence" value="ECO:0007669"/>
    <property type="project" value="TreeGrafter"/>
</dbReference>
<organism evidence="8 9">
    <name type="scientific">Paramicrosporidium saccamoebae</name>
    <dbReference type="NCBI Taxonomy" id="1246581"/>
    <lineage>
        <taxon>Eukaryota</taxon>
        <taxon>Fungi</taxon>
        <taxon>Fungi incertae sedis</taxon>
        <taxon>Cryptomycota</taxon>
        <taxon>Cryptomycota incertae sedis</taxon>
        <taxon>Paramicrosporidium</taxon>
    </lineage>
</organism>
<dbReference type="GO" id="GO:0016020">
    <property type="term" value="C:membrane"/>
    <property type="evidence" value="ECO:0007669"/>
    <property type="project" value="InterPro"/>
</dbReference>
<evidence type="ECO:0000256" key="7">
    <source>
        <dbReference type="SAM" id="Phobius"/>
    </source>
</evidence>
<dbReference type="InterPro" id="IPR004938">
    <property type="entry name" value="XG_FTase"/>
</dbReference>
<name>A0A2H9TH66_9FUNG</name>
<dbReference type="Proteomes" id="UP000240830">
    <property type="component" value="Unassembled WGS sequence"/>
</dbReference>
<evidence type="ECO:0000256" key="4">
    <source>
        <dbReference type="ARBA" id="ARBA00023180"/>
    </source>
</evidence>
<comment type="similarity">
    <text evidence="1">Belongs to the glycosyltransferase 37 family.</text>
</comment>
<dbReference type="Pfam" id="PF03254">
    <property type="entry name" value="XG_FTase"/>
    <property type="match status" value="1"/>
</dbReference>
<keyword evidence="7" id="KW-0812">Transmembrane</keyword>
<dbReference type="GO" id="GO:0005794">
    <property type="term" value="C:Golgi apparatus"/>
    <property type="evidence" value="ECO:0007669"/>
    <property type="project" value="TreeGrafter"/>
</dbReference>
<evidence type="ECO:0000256" key="3">
    <source>
        <dbReference type="ARBA" id="ARBA00022679"/>
    </source>
</evidence>
<reference evidence="8 9" key="1">
    <citation type="submission" date="2016-10" db="EMBL/GenBank/DDBJ databases">
        <title>The genome of Paramicrosporidium saccamoebae is the missing link in understanding Cryptomycota and Microsporidia evolution.</title>
        <authorList>
            <person name="Quandt C.A."/>
            <person name="Beaudet D."/>
            <person name="Corsaro D."/>
            <person name="Michel R."/>
            <person name="Corradi N."/>
            <person name="James T."/>
        </authorList>
    </citation>
    <scope>NUCLEOTIDE SEQUENCE [LARGE SCALE GENOMIC DNA]</scope>
    <source>
        <strain evidence="8 9">KSL3</strain>
    </source>
</reference>
<feature type="transmembrane region" description="Helical" evidence="7">
    <location>
        <begin position="7"/>
        <end position="29"/>
    </location>
</feature>
<dbReference type="GO" id="GO:0008107">
    <property type="term" value="F:galactoside 2-alpha-L-fucosyltransferase activity"/>
    <property type="evidence" value="ECO:0007669"/>
    <property type="project" value="InterPro"/>
</dbReference>
<comment type="caution">
    <text evidence="8">The sequence shown here is derived from an EMBL/GenBank/DDBJ whole genome shotgun (WGS) entry which is preliminary data.</text>
</comment>
<accession>A0A2H9TH66</accession>
<dbReference type="GO" id="GO:0071555">
    <property type="term" value="P:cell wall organization"/>
    <property type="evidence" value="ECO:0007669"/>
    <property type="project" value="UniProtKB-KW"/>
</dbReference>
<evidence type="ECO:0000313" key="9">
    <source>
        <dbReference type="Proteomes" id="UP000240830"/>
    </source>
</evidence>
<evidence type="ECO:0000256" key="5">
    <source>
        <dbReference type="ARBA" id="ARBA00023316"/>
    </source>
</evidence>